<dbReference type="Proteomes" id="UP000198287">
    <property type="component" value="Unassembled WGS sequence"/>
</dbReference>
<dbReference type="OrthoDB" id="8295787at2759"/>
<protein>
    <submittedName>
        <fullName evidence="1">Uncharacterized protein</fullName>
    </submittedName>
</protein>
<sequence>MGPGLGVGLIFLVDVTGIKSRGRFLKGWFHLKVTLEIDHNYWEGRKVPETEDDREKEIDALRKRHILDKLMVTARGRILTSGRPTGNYGHVPSEPGPARRAWVGGIGQFVQDFPSCADYTSTEYVTQQYMPCGSVQGGEAMYGNNFYYSRTKDEKKANGVAIDTHGWLDPAYTPYVVMGQVSGSI</sequence>
<organism evidence="1 2">
    <name type="scientific">Folsomia candida</name>
    <name type="common">Springtail</name>
    <dbReference type="NCBI Taxonomy" id="158441"/>
    <lineage>
        <taxon>Eukaryota</taxon>
        <taxon>Metazoa</taxon>
        <taxon>Ecdysozoa</taxon>
        <taxon>Arthropoda</taxon>
        <taxon>Hexapoda</taxon>
        <taxon>Collembola</taxon>
        <taxon>Entomobryomorpha</taxon>
        <taxon>Isotomoidea</taxon>
        <taxon>Isotomidae</taxon>
        <taxon>Proisotominae</taxon>
        <taxon>Folsomia</taxon>
    </lineage>
</organism>
<comment type="caution">
    <text evidence="1">The sequence shown here is derived from an EMBL/GenBank/DDBJ whole genome shotgun (WGS) entry which is preliminary data.</text>
</comment>
<accession>A0A226EDW4</accession>
<gene>
    <name evidence="1" type="ORF">Fcan01_08689</name>
</gene>
<evidence type="ECO:0000313" key="1">
    <source>
        <dbReference type="EMBL" id="OXA55237.1"/>
    </source>
</evidence>
<name>A0A226EDW4_FOLCA</name>
<evidence type="ECO:0000313" key="2">
    <source>
        <dbReference type="Proteomes" id="UP000198287"/>
    </source>
</evidence>
<dbReference type="AlphaFoldDB" id="A0A226EDW4"/>
<proteinExistence type="predicted"/>
<dbReference type="EMBL" id="LNIX01000004">
    <property type="protein sequence ID" value="OXA55237.1"/>
    <property type="molecule type" value="Genomic_DNA"/>
</dbReference>
<keyword evidence="2" id="KW-1185">Reference proteome</keyword>
<reference evidence="1 2" key="1">
    <citation type="submission" date="2015-12" db="EMBL/GenBank/DDBJ databases">
        <title>The genome of Folsomia candida.</title>
        <authorList>
            <person name="Faddeeva A."/>
            <person name="Derks M.F."/>
            <person name="Anvar Y."/>
            <person name="Smit S."/>
            <person name="Van Straalen N."/>
            <person name="Roelofs D."/>
        </authorList>
    </citation>
    <scope>NUCLEOTIDE SEQUENCE [LARGE SCALE GENOMIC DNA]</scope>
    <source>
        <strain evidence="1 2">VU population</strain>
        <tissue evidence="1">Whole body</tissue>
    </source>
</reference>